<dbReference type="PANTHER" id="PTHR31627">
    <property type="entry name" value="SERPENTINE RECEPTOR CLASS GAMMA-RELATED"/>
    <property type="match status" value="1"/>
</dbReference>
<evidence type="ECO:0000256" key="5">
    <source>
        <dbReference type="ARBA" id="ARBA00023136"/>
    </source>
</evidence>
<evidence type="ECO:0000256" key="4">
    <source>
        <dbReference type="ARBA" id="ARBA00022989"/>
    </source>
</evidence>
<organism evidence="7 8">
    <name type="scientific">Caenorhabditis angaria</name>
    <dbReference type="NCBI Taxonomy" id="860376"/>
    <lineage>
        <taxon>Eukaryota</taxon>
        <taxon>Metazoa</taxon>
        <taxon>Ecdysozoa</taxon>
        <taxon>Nematoda</taxon>
        <taxon>Chromadorea</taxon>
        <taxon>Rhabditida</taxon>
        <taxon>Rhabditina</taxon>
        <taxon>Rhabditomorpha</taxon>
        <taxon>Rhabditoidea</taxon>
        <taxon>Rhabditidae</taxon>
        <taxon>Peloderinae</taxon>
        <taxon>Caenorhabditis</taxon>
    </lineage>
</organism>
<keyword evidence="3 6" id="KW-0812">Transmembrane</keyword>
<protein>
    <recommendedName>
        <fullName evidence="6">Serpentine receptor class gamma</fullName>
    </recommendedName>
</protein>
<comment type="caution">
    <text evidence="7">The sequence shown here is derived from an EMBL/GenBank/DDBJ whole genome shotgun (WGS) entry which is preliminary data.</text>
</comment>
<reference evidence="7" key="1">
    <citation type="submission" date="2022-11" db="EMBL/GenBank/DDBJ databases">
        <authorList>
            <person name="Kikuchi T."/>
        </authorList>
    </citation>
    <scope>NUCLEOTIDE SEQUENCE</scope>
    <source>
        <strain evidence="7">PS1010</strain>
    </source>
</reference>
<dbReference type="GO" id="GO:0007606">
    <property type="term" value="P:sensory perception of chemical stimulus"/>
    <property type="evidence" value="ECO:0007669"/>
    <property type="project" value="UniProtKB-UniRule"/>
</dbReference>
<evidence type="ECO:0000313" key="8">
    <source>
        <dbReference type="Proteomes" id="UP001152747"/>
    </source>
</evidence>
<dbReference type="Proteomes" id="UP001152747">
    <property type="component" value="Unassembled WGS sequence"/>
</dbReference>
<comment type="caution">
    <text evidence="6">Lacks conserved residue(s) required for the propagation of feature annotation.</text>
</comment>
<comment type="subcellular location">
    <subcellularLocation>
        <location evidence="1">Membrane</location>
        <topology evidence="1">Multi-pass membrane protein</topology>
    </subcellularLocation>
</comment>
<evidence type="ECO:0000313" key="7">
    <source>
        <dbReference type="EMBL" id="CAI5447017.1"/>
    </source>
</evidence>
<comment type="similarity">
    <text evidence="2 6">Belongs to the nematode receptor-like protein srg family.</text>
</comment>
<sequence length="192" mass="21658">MLTIYLLEWLAPCTILIPMFYFTGNHNFSYVLNSQDGGDAILMRADAKFMNLDGLQDFVLTFGCCVLSTACYLAILVHFLQNRSVFRQITPFSTTTSKTLSSTETVILKCAILSFLFFIPNAIKSFVLFFADSPKIINLVTSAWFFTTEIMCISTPWSLILTSKKLRQLVLPGSFFKVRPTQSTHVTRSFGP</sequence>
<feature type="transmembrane region" description="Helical" evidence="6">
    <location>
        <begin position="143"/>
        <end position="161"/>
    </location>
</feature>
<feature type="transmembrane region" description="Helical" evidence="6">
    <location>
        <begin position="7"/>
        <end position="24"/>
    </location>
</feature>
<dbReference type="InterPro" id="IPR051119">
    <property type="entry name" value="Nematode_SR-like"/>
</dbReference>
<dbReference type="InterPro" id="IPR000609">
    <property type="entry name" value="7TM_GPCR_serpentine_rcpt_Srg"/>
</dbReference>
<feature type="transmembrane region" description="Helical" evidence="6">
    <location>
        <begin position="106"/>
        <end position="131"/>
    </location>
</feature>
<dbReference type="Pfam" id="PF02118">
    <property type="entry name" value="Srg"/>
    <property type="match status" value="1"/>
</dbReference>
<dbReference type="GO" id="GO:0004888">
    <property type="term" value="F:transmembrane signaling receptor activity"/>
    <property type="evidence" value="ECO:0007669"/>
    <property type="project" value="InterPro"/>
</dbReference>
<dbReference type="AlphaFoldDB" id="A0A9P1IK34"/>
<dbReference type="OrthoDB" id="5838958at2759"/>
<keyword evidence="8" id="KW-1185">Reference proteome</keyword>
<dbReference type="PANTHER" id="PTHR31627:SF14">
    <property type="entry name" value="SERPENTINE RECEPTOR, CLASS T-RELATED"/>
    <property type="match status" value="1"/>
</dbReference>
<name>A0A9P1IK34_9PELO</name>
<gene>
    <name evidence="7" type="ORF">CAMP_LOCUS9654</name>
</gene>
<accession>A0A9P1IK34</accession>
<evidence type="ECO:0000256" key="1">
    <source>
        <dbReference type="ARBA" id="ARBA00004141"/>
    </source>
</evidence>
<evidence type="ECO:0000256" key="3">
    <source>
        <dbReference type="ARBA" id="ARBA00022692"/>
    </source>
</evidence>
<feature type="transmembrane region" description="Helical" evidence="6">
    <location>
        <begin position="58"/>
        <end position="80"/>
    </location>
</feature>
<evidence type="ECO:0000256" key="6">
    <source>
        <dbReference type="RuleBase" id="RU280813"/>
    </source>
</evidence>
<keyword evidence="5 6" id="KW-0472">Membrane</keyword>
<proteinExistence type="inferred from homology"/>
<keyword evidence="4 6" id="KW-1133">Transmembrane helix</keyword>
<dbReference type="GO" id="GO:0016020">
    <property type="term" value="C:membrane"/>
    <property type="evidence" value="ECO:0007669"/>
    <property type="project" value="UniProtKB-SubCell"/>
</dbReference>
<dbReference type="EMBL" id="CANHGI010000004">
    <property type="protein sequence ID" value="CAI5447017.1"/>
    <property type="molecule type" value="Genomic_DNA"/>
</dbReference>
<evidence type="ECO:0000256" key="2">
    <source>
        <dbReference type="ARBA" id="ARBA00005692"/>
    </source>
</evidence>